<dbReference type="AlphaFoldDB" id="A0A1E5IZF7"/>
<dbReference type="RefSeq" id="WP_069670013.1">
    <property type="nucleotide sequence ID" value="NZ_BPEU01000015.1"/>
</dbReference>
<evidence type="ECO:0000313" key="1">
    <source>
        <dbReference type="EMBL" id="GIU41543.1"/>
    </source>
</evidence>
<evidence type="ECO:0000313" key="4">
    <source>
        <dbReference type="Proteomes" id="UP000773469"/>
    </source>
</evidence>
<accession>A0A1E5IZF7</accession>
<reference evidence="1 4" key="2">
    <citation type="submission" date="2021-05" db="EMBL/GenBank/DDBJ databases">
        <title>Molecular characterization for Shewanella algae harboring chromosomal blaOXA-55-like strains isolated from clinical and environment sample.</title>
        <authorList>
            <person name="Ohama Y."/>
            <person name="Aoki K."/>
            <person name="Harada S."/>
            <person name="Moriya K."/>
            <person name="Ishii Y."/>
            <person name="Tateda K."/>
        </authorList>
    </citation>
    <scope>NUCLEOTIDE SEQUENCE [LARGE SCALE GENOMIC DNA]</scope>
    <source>
        <strain evidence="1 4">MBTL60-118</strain>
    </source>
</reference>
<protein>
    <submittedName>
        <fullName evidence="2">Uncharacterized protein</fullName>
    </submittedName>
</protein>
<organism evidence="2 3">
    <name type="scientific">Shewanella colwelliana</name>
    <name type="common">Alteromonas colwelliana</name>
    <dbReference type="NCBI Taxonomy" id="23"/>
    <lineage>
        <taxon>Bacteria</taxon>
        <taxon>Pseudomonadati</taxon>
        <taxon>Pseudomonadota</taxon>
        <taxon>Gammaproteobacteria</taxon>
        <taxon>Alteromonadales</taxon>
        <taxon>Shewanellaceae</taxon>
        <taxon>Shewanella</taxon>
    </lineage>
</organism>
<dbReference type="EMBL" id="MCBT01000001">
    <property type="protein sequence ID" value="OEG75910.1"/>
    <property type="molecule type" value="Genomic_DNA"/>
</dbReference>
<gene>
    <name evidence="2" type="ORF">BEL05_16995</name>
    <name evidence="1" type="ORF">TUM3794_22790</name>
</gene>
<sequence>MIESLLTEKVQLGFDIATSATIIGALVSWGWESRRRAQKEQQIGINERARATSLDKVQEILSEFESSFSKLVLAGTKFETPVDRRVKSTDSGLDFSRLSSRIEASDEFLQENIARLEEFREWVDIFYESIQKRRYSLIPVLDSLSDGREFLEAFLKDIEEISQLHNKLGSGWIGLLNEFNSVHLMAKELQENCQEEGFINALIENEDYRRKAFALILDADYCNWVRSFAPNEDKEEFVRLVTANQYDENMKLMFATYVNFSGNIIEKPSELYAQILYMASSEVQSARIECKDVLIKLSALSHKLLANDQNRPLSAIVTEYESDKFFGKNSFIR</sequence>
<reference evidence="2 3" key="1">
    <citation type="submission" date="2016-07" db="EMBL/GenBank/DDBJ databases">
        <title>Whole-genome of two Shewanella species isolated from a digestive organ of sea cucumber Apostichopus japonicus Selenka 1867.</title>
        <authorList>
            <person name="Hong H.-H."/>
            <person name="Choi H."/>
            <person name="Cheon S."/>
            <person name="Oh J.-S."/>
            <person name="Lee H.-G."/>
            <person name="Park C."/>
        </authorList>
    </citation>
    <scope>NUCLEOTIDE SEQUENCE [LARGE SCALE GENOMIC DNA]</scope>
    <source>
        <strain evidence="2 3">CSB03KR</strain>
    </source>
</reference>
<dbReference type="EMBL" id="BPEU01000015">
    <property type="protein sequence ID" value="GIU41543.1"/>
    <property type="molecule type" value="Genomic_DNA"/>
</dbReference>
<dbReference type="Proteomes" id="UP000773469">
    <property type="component" value="Unassembled WGS sequence"/>
</dbReference>
<proteinExistence type="predicted"/>
<comment type="caution">
    <text evidence="2">The sequence shown here is derived from an EMBL/GenBank/DDBJ whole genome shotgun (WGS) entry which is preliminary data.</text>
</comment>
<evidence type="ECO:0000313" key="3">
    <source>
        <dbReference type="Proteomes" id="UP000095230"/>
    </source>
</evidence>
<dbReference type="Proteomes" id="UP000095230">
    <property type="component" value="Unassembled WGS sequence"/>
</dbReference>
<name>A0A1E5IZF7_SHECO</name>
<dbReference type="OrthoDB" id="8685187at2"/>
<evidence type="ECO:0000313" key="2">
    <source>
        <dbReference type="EMBL" id="OEG75910.1"/>
    </source>
</evidence>
<keyword evidence="4" id="KW-1185">Reference proteome</keyword>